<comment type="caution">
    <text evidence="1">The sequence shown here is derived from an EMBL/GenBank/DDBJ whole genome shotgun (WGS) entry which is preliminary data.</text>
</comment>
<evidence type="ECO:0000313" key="2">
    <source>
        <dbReference type="Proteomes" id="UP000013984"/>
    </source>
</evidence>
<name>R9A512_9LEPT</name>
<organism evidence="1 2">
    <name type="scientific">Leptospira wolbachii serovar Codice str. CDC</name>
    <dbReference type="NCBI Taxonomy" id="1218599"/>
    <lineage>
        <taxon>Bacteria</taxon>
        <taxon>Pseudomonadati</taxon>
        <taxon>Spirochaetota</taxon>
        <taxon>Spirochaetia</taxon>
        <taxon>Leptospirales</taxon>
        <taxon>Leptospiraceae</taxon>
        <taxon>Leptospira</taxon>
    </lineage>
</organism>
<proteinExistence type="predicted"/>
<dbReference type="STRING" id="1218599.LEP1GSC195_1774"/>
<dbReference type="AlphaFoldDB" id="R9A512"/>
<dbReference type="PROSITE" id="PS51257">
    <property type="entry name" value="PROKAR_LIPOPROTEIN"/>
    <property type="match status" value="1"/>
</dbReference>
<evidence type="ECO:0000313" key="1">
    <source>
        <dbReference type="EMBL" id="EOQ95330.1"/>
    </source>
</evidence>
<accession>R9A512</accession>
<keyword evidence="2" id="KW-1185">Reference proteome</keyword>
<dbReference type="Proteomes" id="UP000013984">
    <property type="component" value="Unassembled WGS sequence"/>
</dbReference>
<dbReference type="EMBL" id="AOGZ02000014">
    <property type="protein sequence ID" value="EOQ95330.1"/>
    <property type="molecule type" value="Genomic_DNA"/>
</dbReference>
<keyword evidence="1" id="KW-0449">Lipoprotein</keyword>
<sequence>METIKNLFFFSLFITALGCGRPNESTMKDNCKEIYGKELPIIVPNVTKNYSAEEFNNFTMSIFLAYSRCLANASTDSYKGPRL</sequence>
<reference evidence="1" key="1">
    <citation type="submission" date="2013-04" db="EMBL/GenBank/DDBJ databases">
        <authorList>
            <person name="Harkins D.M."/>
            <person name="Durkin A.S."/>
            <person name="Brinkac L.M."/>
            <person name="Haft D.H."/>
            <person name="Selengut J.D."/>
            <person name="Sanka R."/>
            <person name="DePew J."/>
            <person name="Purushe J."/>
            <person name="Galloway R.L."/>
            <person name="Vinetz J.M."/>
            <person name="Sutton G.G."/>
            <person name="Nierman W.C."/>
            <person name="Fouts D.E."/>
        </authorList>
    </citation>
    <scope>NUCLEOTIDE SEQUENCE [LARGE SCALE GENOMIC DNA]</scope>
    <source>
        <strain evidence="1">CDC</strain>
    </source>
</reference>
<gene>
    <name evidence="1" type="ORF">LEP1GSC195_1774</name>
</gene>
<protein>
    <submittedName>
        <fullName evidence="1">Lipoprotein</fullName>
    </submittedName>
</protein>